<dbReference type="SUPFAM" id="SSF53850">
    <property type="entry name" value="Periplasmic binding protein-like II"/>
    <property type="match status" value="2"/>
</dbReference>
<dbReference type="PROSITE" id="PS51257">
    <property type="entry name" value="PROKAR_LIPOPROTEIN"/>
    <property type="match status" value="1"/>
</dbReference>
<keyword evidence="3" id="KW-0732">Signal</keyword>
<dbReference type="InterPro" id="IPR039424">
    <property type="entry name" value="SBP_5"/>
</dbReference>
<keyword evidence="2" id="KW-0813">Transport</keyword>
<dbReference type="Gene3D" id="3.10.105.10">
    <property type="entry name" value="Dipeptide-binding Protein, Domain 3"/>
    <property type="match status" value="1"/>
</dbReference>
<dbReference type="Gene3D" id="3.40.190.10">
    <property type="entry name" value="Periplasmic binding protein-like II"/>
    <property type="match status" value="2"/>
</dbReference>
<feature type="compositionally biased region" description="Low complexity" evidence="4">
    <location>
        <begin position="43"/>
        <end position="56"/>
    </location>
</feature>
<evidence type="ECO:0000256" key="4">
    <source>
        <dbReference type="SAM" id="MobiDB-lite"/>
    </source>
</evidence>
<evidence type="ECO:0000259" key="5">
    <source>
        <dbReference type="Pfam" id="PF00496"/>
    </source>
</evidence>
<evidence type="ECO:0000256" key="2">
    <source>
        <dbReference type="ARBA" id="ARBA00022448"/>
    </source>
</evidence>
<dbReference type="InterPro" id="IPR000914">
    <property type="entry name" value="SBP_5_dom"/>
</dbReference>
<sequence>MKRLIANFICLIFVFSLLLSIAGCSKSSANDKKRSQNQVASVKNSTETKSSSQTEENSQKENKPNQYPDIPTIPIMTKVDGISIPRLETKIQSLSGSEKIPVDVGNESAKKQSGKPVTGGELTIRFSSEPNTLNPITENSAVRTYMWEYVGEALVRQNPETLEYEPWLAKSWVVEDSIKLSPNYPGKERRLAQLEFQKWKSISYKELTPEEKKAKKKQQVIKMTTVDDEKKVLANAWVVLFAAKKIPGFPLTGRYFQSDSKGKLSLFGLKTGKYNVLIGKEKKTVSAMTFSYTAFTAEEKKEQAKKKEKKRPQIIDIITKDSSGKTLGKVWVGLFAESDILGFPVTGQHYWSNKKGKLTLSGLKTGKYKVYVGAELAGKTTKNKDGSLTIKPLAFDNPLQASLKARKKKEFTIAKKDWFNVQRETIYTYALDENVKWSDGKPFTSKDLEFAYAILNNEFVDGDAIKVYYSDLISCKGSTAHSIRIQYRQQYFQSFQFTYALSVLTPPLHLFQQGVKTKFDNELTMENLTPEQEDQQRKISVYGQRFGKYFNTNDTYNTKPLGTGPYVVKKWVEKNSVTLERNPNYWGETHRGYLDRLTFKFISDSNTAMQALKSGEIDFFLGVSPPQYYETLKGPPKWFKGKYVKASWFSPGFAYIGWNMLKPKFQDRRVRLALSLLFDANRFVDKKLHGDGVLVSGSQYYFGIAYDYSVKPIGYDPEIASQLLANAGWIDSDGDGILDKDGKPFEFEFWFPKGNTIVEDQIAIIQKNFKSAGIVMHPRNLEWASFLEKIMSRDFDVCRLGWATSLESDPFQIWHSSEAGKGKRGSNHVSFANPEADKLIETLRYTLDFKKRVKIHSAFQRILDREQPYLFLYTSKAYGAYNQKYRGVKWYRQRPGFILSEWYIPKELQ</sequence>
<evidence type="ECO:0000313" key="6">
    <source>
        <dbReference type="EMBL" id="VAX35618.1"/>
    </source>
</evidence>
<reference evidence="6" key="1">
    <citation type="submission" date="2018-06" db="EMBL/GenBank/DDBJ databases">
        <authorList>
            <person name="Zhirakovskaya E."/>
        </authorList>
    </citation>
    <scope>NUCLEOTIDE SEQUENCE</scope>
</reference>
<protein>
    <submittedName>
        <fullName evidence="6">Oligopeptide ABC transporter, periplasmic oligopeptide-binding protein OppA (TC 3.A.1.5.1)</fullName>
    </submittedName>
</protein>
<dbReference type="PANTHER" id="PTHR30290">
    <property type="entry name" value="PERIPLASMIC BINDING COMPONENT OF ABC TRANSPORTER"/>
    <property type="match status" value="1"/>
</dbReference>
<gene>
    <name evidence="6" type="ORF">MNBD_PLANCTO02-1783</name>
</gene>
<dbReference type="AlphaFoldDB" id="A0A3B1DHY9"/>
<organism evidence="6">
    <name type="scientific">hydrothermal vent metagenome</name>
    <dbReference type="NCBI Taxonomy" id="652676"/>
    <lineage>
        <taxon>unclassified sequences</taxon>
        <taxon>metagenomes</taxon>
        <taxon>ecological metagenomes</taxon>
    </lineage>
</organism>
<dbReference type="Pfam" id="PF00496">
    <property type="entry name" value="SBP_bac_5"/>
    <property type="match status" value="1"/>
</dbReference>
<dbReference type="Gene3D" id="3.90.76.10">
    <property type="entry name" value="Dipeptide-binding Protein, Domain 1"/>
    <property type="match status" value="1"/>
</dbReference>
<proteinExistence type="inferred from homology"/>
<comment type="similarity">
    <text evidence="1">Belongs to the bacterial solute-binding protein 5 family.</text>
</comment>
<accession>A0A3B1DHY9</accession>
<feature type="region of interest" description="Disordered" evidence="4">
    <location>
        <begin position="27"/>
        <end position="72"/>
    </location>
</feature>
<name>A0A3B1DHY9_9ZZZZ</name>
<evidence type="ECO:0000256" key="3">
    <source>
        <dbReference type="ARBA" id="ARBA00022729"/>
    </source>
</evidence>
<feature type="domain" description="Solute-binding protein family 5" evidence="5">
    <location>
        <begin position="413"/>
        <end position="816"/>
    </location>
</feature>
<dbReference type="GO" id="GO:0015833">
    <property type="term" value="P:peptide transport"/>
    <property type="evidence" value="ECO:0007669"/>
    <property type="project" value="TreeGrafter"/>
</dbReference>
<dbReference type="PANTHER" id="PTHR30290:SF9">
    <property type="entry name" value="OLIGOPEPTIDE-BINDING PROTEIN APPA"/>
    <property type="match status" value="1"/>
</dbReference>
<dbReference type="EMBL" id="UOGL01000001">
    <property type="protein sequence ID" value="VAX35618.1"/>
    <property type="molecule type" value="Genomic_DNA"/>
</dbReference>
<evidence type="ECO:0000256" key="1">
    <source>
        <dbReference type="ARBA" id="ARBA00005695"/>
    </source>
</evidence>
<dbReference type="GO" id="GO:1904680">
    <property type="term" value="F:peptide transmembrane transporter activity"/>
    <property type="evidence" value="ECO:0007669"/>
    <property type="project" value="TreeGrafter"/>
</dbReference>